<accession>A0ACC5SZG2</accession>
<protein>
    <submittedName>
        <fullName evidence="1">DNA invertase Pin-like site-specific DNA recombinase</fullName>
    </submittedName>
</protein>
<organism evidence="1 2">
    <name type="scientific">Ensifer adhaerens</name>
    <name type="common">Sinorhizobium morelense</name>
    <dbReference type="NCBI Taxonomy" id="106592"/>
    <lineage>
        <taxon>Bacteria</taxon>
        <taxon>Pseudomonadati</taxon>
        <taxon>Pseudomonadota</taxon>
        <taxon>Alphaproteobacteria</taxon>
        <taxon>Hyphomicrobiales</taxon>
        <taxon>Rhizobiaceae</taxon>
        <taxon>Sinorhizobium/Ensifer group</taxon>
        <taxon>Ensifer</taxon>
    </lineage>
</organism>
<evidence type="ECO:0000313" key="2">
    <source>
        <dbReference type="Proteomes" id="UP000823773"/>
    </source>
</evidence>
<dbReference type="Proteomes" id="UP000823773">
    <property type="component" value="Unassembled WGS sequence"/>
</dbReference>
<gene>
    <name evidence="1" type="ORF">J2Z19_003752</name>
</gene>
<name>A0ACC5SZG2_ENSAD</name>
<dbReference type="EMBL" id="JAGGJR010000006">
    <property type="protein sequence ID" value="MBP1874028.1"/>
    <property type="molecule type" value="Genomic_DNA"/>
</dbReference>
<evidence type="ECO:0000313" key="1">
    <source>
        <dbReference type="EMBL" id="MBP1874028.1"/>
    </source>
</evidence>
<keyword evidence="2" id="KW-1185">Reference proteome</keyword>
<proteinExistence type="predicted"/>
<reference evidence="1" key="1">
    <citation type="submission" date="2021-03" db="EMBL/GenBank/DDBJ databases">
        <title>Genomic Encyclopedia of Type Strains, Phase IV (KMG-IV): sequencing the most valuable type-strain genomes for metagenomic binning, comparative biology and taxonomic classification.</title>
        <authorList>
            <person name="Goeker M."/>
        </authorList>
    </citation>
    <scope>NUCLEOTIDE SEQUENCE</scope>
    <source>
        <strain evidence="1">DSM 18131</strain>
    </source>
</reference>
<sequence>MMVIDWSQKASDGKSSAERPQIRAAAYVRMSTEHQKYSTDNQIAVIRRYAEKTGFEIVRTYADEGKSGLRLVGRDALQSLLSDVEGAQADYKAVLVYDVSRWGRFQDPDEAAEIELRCKRQGILVHYCAEQFENDGSMGSSIIKTVKRAMAGEYSRELSVKVFNGQANLIRLGYRQGGVPGFGLRRQLIDQHGNPKSELSRGEHKSIATDRVILVPGPEREVLVVRRIYDLFVVQDRVEAEIAEALNAEGTLTDLDRPWSRGAVHQVLINEKYVGNNVWGRTSFKLKQAHVKNPESEWVRADGAFEGIVPHELFQRARTIIAARAERLSDDAMLQKLAEVLEKQGYLSGLIIDEADDCPSSSSYSHRFGSLLRAYALVGFAPDRDYRYLEVNRALRRMYPKLLEEIIQGLQAAGGTVLQNPETDLLTINEEFTASLVVVRCLRTSAGALRWKVRLDTALKPDLTVVLRMGPGNSEPYDYYLLPLLDMHEAVLRLCEFNGLSLDAYRCESLSRFYAMTARRSLMEVA</sequence>
<comment type="caution">
    <text evidence="1">The sequence shown here is derived from an EMBL/GenBank/DDBJ whole genome shotgun (WGS) entry which is preliminary data.</text>
</comment>